<dbReference type="InterPro" id="IPR005733">
    <property type="entry name" value="TopoI_bac-type"/>
</dbReference>
<dbReference type="PRINTS" id="PR00417">
    <property type="entry name" value="PRTPISMRASEI"/>
</dbReference>
<keyword evidence="9 10" id="KW-0413">Isomerase</keyword>
<evidence type="ECO:0000256" key="3">
    <source>
        <dbReference type="ARBA" id="ARBA00022723"/>
    </source>
</evidence>
<dbReference type="InterPro" id="IPR034149">
    <property type="entry name" value="TOPRIM_TopoI"/>
</dbReference>
<evidence type="ECO:0000313" key="14">
    <source>
        <dbReference type="Proteomes" id="UP001344817"/>
    </source>
</evidence>
<dbReference type="SMART" id="SM00436">
    <property type="entry name" value="TOP1Bc"/>
    <property type="match status" value="1"/>
</dbReference>
<dbReference type="EMBL" id="JAZDWZ010000001">
    <property type="protein sequence ID" value="MEE3928044.1"/>
    <property type="molecule type" value="Genomic_DNA"/>
</dbReference>
<evidence type="ECO:0000256" key="2">
    <source>
        <dbReference type="ARBA" id="ARBA00009446"/>
    </source>
</evidence>
<evidence type="ECO:0000256" key="10">
    <source>
        <dbReference type="HAMAP-Rule" id="MF_00952"/>
    </source>
</evidence>
<dbReference type="PANTHER" id="PTHR42785">
    <property type="entry name" value="DNA TOPOISOMERASE, TYPE IA, CORE"/>
    <property type="match status" value="1"/>
</dbReference>
<feature type="site" description="Interaction with DNA" evidence="10">
    <location>
        <position position="481"/>
    </location>
</feature>
<dbReference type="EC" id="5.6.2.1" evidence="10"/>
<proteinExistence type="inferred from homology"/>
<gene>
    <name evidence="10 13" type="primary">topA</name>
    <name evidence="13" type="ORF">V2E24_00430</name>
</gene>
<evidence type="ECO:0000256" key="5">
    <source>
        <dbReference type="ARBA" id="ARBA00022833"/>
    </source>
</evidence>
<dbReference type="SMART" id="SM00437">
    <property type="entry name" value="TOP1Ac"/>
    <property type="match status" value="1"/>
</dbReference>
<dbReference type="PROSITE" id="PS00396">
    <property type="entry name" value="TOPO_IA_1"/>
    <property type="match status" value="1"/>
</dbReference>
<dbReference type="NCBIfam" id="TIGR01051">
    <property type="entry name" value="topA_bact"/>
    <property type="match status" value="1"/>
</dbReference>
<dbReference type="InterPro" id="IPR006171">
    <property type="entry name" value="TOPRIM_dom"/>
</dbReference>
<feature type="site" description="Interaction with DNA" evidence="10">
    <location>
        <position position="32"/>
    </location>
</feature>
<dbReference type="PANTHER" id="PTHR42785:SF1">
    <property type="entry name" value="DNA TOPOISOMERASE"/>
    <property type="match status" value="1"/>
</dbReference>
<evidence type="ECO:0000259" key="11">
    <source>
        <dbReference type="PROSITE" id="PS50880"/>
    </source>
</evidence>
<dbReference type="InterPro" id="IPR023406">
    <property type="entry name" value="Topo_IA_AS"/>
</dbReference>
<dbReference type="InterPro" id="IPR028612">
    <property type="entry name" value="Topoisom_1_IA"/>
</dbReference>
<protein>
    <recommendedName>
        <fullName evidence="10">DNA topoisomerase 1</fullName>
        <ecNumber evidence="10">5.6.2.1</ecNumber>
    </recommendedName>
    <alternativeName>
        <fullName evidence="10">DNA topoisomerase I</fullName>
    </alternativeName>
</protein>
<dbReference type="Gene3D" id="3.30.65.10">
    <property type="entry name" value="Bacterial Topoisomerase I, domain 1"/>
    <property type="match status" value="1"/>
</dbReference>
<comment type="similarity">
    <text evidence="2 10">Belongs to the type IA topoisomerase family.</text>
</comment>
<comment type="function">
    <text evidence="10">Releases the supercoiling and torsional tension of DNA, which is introduced during the DNA replication and transcription, by transiently cleaving and rejoining one strand of the DNA duplex. Introduces a single-strand break via transesterification at a target site in duplex DNA. The scissile phosphodiester is attacked by the catalytic tyrosine of the enzyme, resulting in the formation of a DNA-(5'-phosphotyrosyl)-enzyme intermediate and the expulsion of a 3'-OH DNA strand. The free DNA strand then undergoes passage around the unbroken strand, thus removing DNA supercoils. Finally, in the religation step, the DNA 3'-OH attacks the covalent intermediate to expel the active-site tyrosine and restore the DNA phosphodiester backbone.</text>
</comment>
<name>A0ABU7MKI5_9BACT</name>
<comment type="catalytic activity">
    <reaction evidence="1 10">
        <text>ATP-independent breakage of single-stranded DNA, followed by passage and rejoining.</text>
        <dbReference type="EC" id="5.6.2.1"/>
    </reaction>
</comment>
<dbReference type="SMART" id="SM00493">
    <property type="entry name" value="TOPRIM"/>
    <property type="match status" value="1"/>
</dbReference>
<organism evidence="13 14">
    <name type="scientific">Mycoplasmopsis ciconiae</name>
    <dbReference type="NCBI Taxonomy" id="561067"/>
    <lineage>
        <taxon>Bacteria</taxon>
        <taxon>Bacillati</taxon>
        <taxon>Mycoplasmatota</taxon>
        <taxon>Mycoplasmoidales</taxon>
        <taxon>Metamycoplasmataceae</taxon>
        <taxon>Mycoplasmopsis</taxon>
    </lineage>
</organism>
<dbReference type="Gene3D" id="1.10.290.10">
    <property type="entry name" value="Topoisomerase I, domain 4"/>
    <property type="match status" value="1"/>
</dbReference>
<evidence type="ECO:0000256" key="1">
    <source>
        <dbReference type="ARBA" id="ARBA00000213"/>
    </source>
</evidence>
<dbReference type="InterPro" id="IPR000380">
    <property type="entry name" value="Topo_IA"/>
</dbReference>
<keyword evidence="5" id="KW-0862">Zinc</keyword>
<comment type="caution">
    <text evidence="13">The sequence shown here is derived from an EMBL/GenBank/DDBJ whole genome shotgun (WGS) entry which is preliminary data.</text>
</comment>
<dbReference type="PROSITE" id="PS52039">
    <property type="entry name" value="TOPO_IA_2"/>
    <property type="match status" value="1"/>
</dbReference>
<dbReference type="Gene3D" id="2.70.20.10">
    <property type="entry name" value="Topoisomerase I, domain 3"/>
    <property type="match status" value="1"/>
</dbReference>
<dbReference type="InterPro" id="IPR023405">
    <property type="entry name" value="Topo_IA_core_domain"/>
</dbReference>
<evidence type="ECO:0000256" key="6">
    <source>
        <dbReference type="ARBA" id="ARBA00022842"/>
    </source>
</evidence>
<evidence type="ECO:0000313" key="13">
    <source>
        <dbReference type="EMBL" id="MEE3928044.1"/>
    </source>
</evidence>
<dbReference type="Gene3D" id="3.40.50.140">
    <property type="match status" value="1"/>
</dbReference>
<evidence type="ECO:0000256" key="7">
    <source>
        <dbReference type="ARBA" id="ARBA00023029"/>
    </source>
</evidence>
<dbReference type="Gene3D" id="1.10.460.10">
    <property type="entry name" value="Topoisomerase I, domain 2"/>
    <property type="match status" value="1"/>
</dbReference>
<dbReference type="CDD" id="cd03363">
    <property type="entry name" value="TOPRIM_TopoIA_TopoI"/>
    <property type="match status" value="1"/>
</dbReference>
<comment type="caution">
    <text evidence="10">Lacks conserved residue(s) required for the propagation of feature annotation.</text>
</comment>
<feature type="domain" description="Topo IA-type catalytic" evidence="12">
    <location>
        <begin position="129"/>
        <end position="549"/>
    </location>
</feature>
<comment type="subunit">
    <text evidence="10">Monomer.</text>
</comment>
<dbReference type="Proteomes" id="UP001344817">
    <property type="component" value="Unassembled WGS sequence"/>
</dbReference>
<dbReference type="SUPFAM" id="SSF56712">
    <property type="entry name" value="Prokaryotic type I DNA topoisomerase"/>
    <property type="match status" value="1"/>
</dbReference>
<dbReference type="Pfam" id="PF01751">
    <property type="entry name" value="Toprim"/>
    <property type="match status" value="1"/>
</dbReference>
<feature type="site" description="Interaction with DNA" evidence="10">
    <location>
        <position position="140"/>
    </location>
</feature>
<keyword evidence="4" id="KW-0863">Zinc-finger</keyword>
<reference evidence="13" key="1">
    <citation type="submission" date="2024-01" db="EMBL/GenBank/DDBJ databases">
        <title>Genome sequence of Mycoplasma ciconiae type strain DSM 25251.</title>
        <authorList>
            <person name="Spergser J."/>
        </authorList>
    </citation>
    <scope>NUCLEOTIDE SEQUENCE [LARGE SCALE GENOMIC DNA]</scope>
    <source>
        <strain evidence="13">DSM 25251</strain>
    </source>
</reference>
<feature type="domain" description="Toprim" evidence="11">
    <location>
        <begin position="2"/>
        <end position="113"/>
    </location>
</feature>
<dbReference type="InterPro" id="IPR013825">
    <property type="entry name" value="Topo_IA_cen_sub2"/>
</dbReference>
<dbReference type="InterPro" id="IPR003601">
    <property type="entry name" value="Topo_IA_2"/>
</dbReference>
<feature type="site" description="Interaction with DNA" evidence="10">
    <location>
        <position position="143"/>
    </location>
</feature>
<accession>A0ABU7MKI5</accession>
<dbReference type="Pfam" id="PF01131">
    <property type="entry name" value="Topoisom_bac"/>
    <property type="match status" value="1"/>
</dbReference>
<dbReference type="InterPro" id="IPR013824">
    <property type="entry name" value="Topo_IA_cen_sub1"/>
</dbReference>
<keyword evidence="3" id="KW-0479">Metal-binding</keyword>
<evidence type="ECO:0000256" key="4">
    <source>
        <dbReference type="ARBA" id="ARBA00022771"/>
    </source>
</evidence>
<keyword evidence="8 10" id="KW-0238">DNA-binding</keyword>
<dbReference type="RefSeq" id="WP_330500459.1">
    <property type="nucleotide sequence ID" value="NZ_JAZDWZ010000001.1"/>
</dbReference>
<sequence>MQKLVIVESPNKVKAIQKYLGNDYIVESSVGHIVKLKTSGQYGLGIDLENWEPQYSLERGKGELVKKLKKLASQAELVYIATDPDREGEAIGDNLVKYLKVEDKYKRIKYNEITKEAILNSIDKAGLIDESLVNAQKSRRMLDRIIGFRLSQLMKQKMKNTPTNPSAGRVQSIALKLVVDREREIQSFVPEEFYRLNALISKENEISAYYINEKNPSDKKDWILPNEIEDIKKYFESANKNLKVVDIKISERKVASVTPFKQAVLYKRSPLSSISTQIAAQKLYEGYGEGGLISYPRTDSTRMSQSFINTAQKYIEQKWGKEYVATKINGISGDQDAHEAIRPTDINLTPILAKAKYPEMTDNEFKIYRLIYNVTMQSLITQPIRINKTYTYKNGEYVFKNSFSSVKFDGYYVIESEKEQDLKDPNYTLEQVVDVEEFVFSDHQTKPAPRYTEGSLIEALDNIKVGRPSTFATTVKIIKDRLYVKNEGSQLVPTEFGINVLDKLITSFQDIINEEYTAKVEQELDDISENKINYKNVMQEFWDRFTITLETAKETMQQTSLKQELLDELCPECQKQLIIRYNKKRQKFIACTGFPNCKYTRSIDTKKEQNDSNINATA</sequence>
<feature type="site" description="Interaction with DNA" evidence="10">
    <location>
        <position position="297"/>
    </location>
</feature>
<dbReference type="InterPro" id="IPR003602">
    <property type="entry name" value="Topo_IA_DNA-bd_dom"/>
</dbReference>
<dbReference type="InterPro" id="IPR013498">
    <property type="entry name" value="Topo_IA_Znf"/>
</dbReference>
<dbReference type="InterPro" id="IPR013497">
    <property type="entry name" value="Topo_IA_cen"/>
</dbReference>
<evidence type="ECO:0000256" key="8">
    <source>
        <dbReference type="ARBA" id="ARBA00023125"/>
    </source>
</evidence>
<evidence type="ECO:0000259" key="12">
    <source>
        <dbReference type="PROSITE" id="PS52039"/>
    </source>
</evidence>
<evidence type="ECO:0000256" key="9">
    <source>
        <dbReference type="ARBA" id="ARBA00023235"/>
    </source>
</evidence>
<keyword evidence="6" id="KW-0460">Magnesium</keyword>
<feature type="active site" description="O-(5'-phospho-DNA)-tyrosine intermediate" evidence="10">
    <location>
        <position position="295"/>
    </location>
</feature>
<feature type="region of interest" description="Interaction with DNA" evidence="10">
    <location>
        <begin position="166"/>
        <end position="171"/>
    </location>
</feature>
<dbReference type="PROSITE" id="PS50880">
    <property type="entry name" value="TOPRIM"/>
    <property type="match status" value="1"/>
</dbReference>
<dbReference type="InterPro" id="IPR013826">
    <property type="entry name" value="Topo_IA_cen_sub3"/>
</dbReference>
<dbReference type="GO" id="GO:0003917">
    <property type="term" value="F:DNA topoisomerase type I (single strand cut, ATP-independent) activity"/>
    <property type="evidence" value="ECO:0007669"/>
    <property type="project" value="UniProtKB-EC"/>
</dbReference>
<keyword evidence="7 10" id="KW-0799">Topoisomerase</keyword>
<feature type="site" description="Interaction with DNA" evidence="10">
    <location>
        <position position="139"/>
    </location>
</feature>
<dbReference type="CDD" id="cd00186">
    <property type="entry name" value="TOP1Ac"/>
    <property type="match status" value="1"/>
</dbReference>
<keyword evidence="14" id="KW-1185">Reference proteome</keyword>
<dbReference type="HAMAP" id="MF_00952">
    <property type="entry name" value="Topoisom_1_prok"/>
    <property type="match status" value="1"/>
</dbReference>
<dbReference type="SUPFAM" id="SSF57783">
    <property type="entry name" value="Zinc beta-ribbon"/>
    <property type="match status" value="1"/>
</dbReference>
<dbReference type="Pfam" id="PF01396">
    <property type="entry name" value="Zn_ribbon_Top1"/>
    <property type="match status" value="1"/>
</dbReference>